<dbReference type="Pfam" id="PF00586">
    <property type="entry name" value="AIRS"/>
    <property type="match status" value="1"/>
</dbReference>
<dbReference type="RefSeq" id="WP_285369284.1">
    <property type="nucleotide sequence ID" value="NZ_JAPNQM010000001.1"/>
</dbReference>
<evidence type="ECO:0000256" key="8">
    <source>
        <dbReference type="ARBA" id="ARBA00031908"/>
    </source>
</evidence>
<evidence type="ECO:0000256" key="6">
    <source>
        <dbReference type="ARBA" id="ARBA00022741"/>
    </source>
</evidence>
<dbReference type="InterPro" id="IPR004733">
    <property type="entry name" value="PurM_cligase"/>
</dbReference>
<comment type="pathway">
    <text evidence="1 12">Purine metabolism; IMP biosynthesis via de novo pathway; 5-amino-1-(5-phospho-D-ribosyl)imidazole from N(2)-formyl-N(1)-(5-phospho-D-ribosyl)glycinamide: step 2/2.</text>
</comment>
<evidence type="ECO:0000256" key="3">
    <source>
        <dbReference type="ARBA" id="ARBA00013047"/>
    </source>
</evidence>
<dbReference type="SUPFAM" id="SSF55326">
    <property type="entry name" value="PurM N-terminal domain-like"/>
    <property type="match status" value="1"/>
</dbReference>
<dbReference type="HAMAP" id="MF_00741">
    <property type="entry name" value="AIRS"/>
    <property type="match status" value="1"/>
</dbReference>
<evidence type="ECO:0000259" key="13">
    <source>
        <dbReference type="Pfam" id="PF00586"/>
    </source>
</evidence>
<dbReference type="Pfam" id="PF02769">
    <property type="entry name" value="AIRS_C"/>
    <property type="match status" value="1"/>
</dbReference>
<name>A0ABT7HV30_MAMSC</name>
<comment type="similarity">
    <text evidence="2 12">Belongs to the AIR synthase family.</text>
</comment>
<feature type="domain" description="PurM-like N-terminal" evidence="13">
    <location>
        <begin position="56"/>
        <end position="161"/>
    </location>
</feature>
<dbReference type="InterPro" id="IPR010918">
    <property type="entry name" value="PurM-like_C_dom"/>
</dbReference>
<evidence type="ECO:0000256" key="4">
    <source>
        <dbReference type="ARBA" id="ARBA00020367"/>
    </source>
</evidence>
<comment type="catalytic activity">
    <reaction evidence="11 12">
        <text>2-formamido-N(1)-(5-O-phospho-beta-D-ribosyl)acetamidine + ATP = 5-amino-1-(5-phospho-beta-D-ribosyl)imidazole + ADP + phosphate + H(+)</text>
        <dbReference type="Rhea" id="RHEA:23032"/>
        <dbReference type="ChEBI" id="CHEBI:15378"/>
        <dbReference type="ChEBI" id="CHEBI:30616"/>
        <dbReference type="ChEBI" id="CHEBI:43474"/>
        <dbReference type="ChEBI" id="CHEBI:137981"/>
        <dbReference type="ChEBI" id="CHEBI:147287"/>
        <dbReference type="ChEBI" id="CHEBI:456216"/>
        <dbReference type="EC" id="6.3.3.1"/>
    </reaction>
</comment>
<reference evidence="15" key="2">
    <citation type="journal article" date="2023" name="Vet. Microbiol.">
        <title>Emergence of livestock-associated Mammaliicoccus sciuri ST71 co-harbouring mecA and mecC genes in Brazil.</title>
        <authorList>
            <person name="de Moura G.S."/>
            <person name="de Carvalho E."/>
            <person name="Ramos Sanchez E.M."/>
            <person name="Sellera F.P."/>
            <person name="Marques M.F.S."/>
            <person name="Heinemann M.B."/>
            <person name="De Vliegher S."/>
            <person name="Souza F.N."/>
            <person name="Mota R.A."/>
        </authorList>
    </citation>
    <scope>NUCLEOTIDE SEQUENCE</scope>
    <source>
        <strain evidence="15">BR656</strain>
    </source>
</reference>
<dbReference type="Gene3D" id="3.90.650.10">
    <property type="entry name" value="PurM-like C-terminal domain"/>
    <property type="match status" value="1"/>
</dbReference>
<dbReference type="Gene3D" id="3.30.1330.10">
    <property type="entry name" value="PurM-like, N-terminal domain"/>
    <property type="match status" value="1"/>
</dbReference>
<dbReference type="EMBL" id="JAPNQM010000001">
    <property type="protein sequence ID" value="MDL0116001.1"/>
    <property type="molecule type" value="Genomic_DNA"/>
</dbReference>
<evidence type="ECO:0000259" key="14">
    <source>
        <dbReference type="Pfam" id="PF02769"/>
    </source>
</evidence>
<evidence type="ECO:0000256" key="9">
    <source>
        <dbReference type="ARBA" id="ARBA00032931"/>
    </source>
</evidence>
<comment type="caution">
    <text evidence="15">The sequence shown here is derived from an EMBL/GenBank/DDBJ whole genome shotgun (WGS) entry which is preliminary data.</text>
</comment>
<dbReference type="Proteomes" id="UP001176210">
    <property type="component" value="Unassembled WGS sequence"/>
</dbReference>
<reference evidence="15" key="1">
    <citation type="submission" date="2022-09" db="EMBL/GenBank/DDBJ databases">
        <authorList>
            <person name="De Moura G.S."/>
            <person name="Carvalho E."/>
            <person name="Ramos Sanchez E.M."/>
            <person name="Sellera F.P."/>
            <person name="Marques M.F.S."/>
            <person name="Heinemann M.B."/>
            <person name="De Vliegher S."/>
            <person name="Souza F.N."/>
            <person name="Mota R.A."/>
        </authorList>
    </citation>
    <scope>NUCLEOTIDE SEQUENCE</scope>
    <source>
        <strain evidence="15">BR656</strain>
    </source>
</reference>
<evidence type="ECO:0000256" key="7">
    <source>
        <dbReference type="ARBA" id="ARBA00022840"/>
    </source>
</evidence>
<dbReference type="EC" id="6.3.3.1" evidence="3 12"/>
<evidence type="ECO:0000256" key="1">
    <source>
        <dbReference type="ARBA" id="ARBA00004686"/>
    </source>
</evidence>
<comment type="subcellular location">
    <subcellularLocation>
        <location evidence="12">Cytoplasm</location>
    </subcellularLocation>
</comment>
<dbReference type="CDD" id="cd02196">
    <property type="entry name" value="PurM"/>
    <property type="match status" value="1"/>
</dbReference>
<dbReference type="SUPFAM" id="SSF56042">
    <property type="entry name" value="PurM C-terminal domain-like"/>
    <property type="match status" value="1"/>
</dbReference>
<evidence type="ECO:0000313" key="15">
    <source>
        <dbReference type="EMBL" id="MDL0116001.1"/>
    </source>
</evidence>
<keyword evidence="5 12" id="KW-0436">Ligase</keyword>
<keyword evidence="12" id="KW-0658">Purine biosynthesis</keyword>
<dbReference type="GO" id="GO:0004641">
    <property type="term" value="F:phosphoribosylformylglycinamidine cyclo-ligase activity"/>
    <property type="evidence" value="ECO:0007669"/>
    <property type="project" value="UniProtKB-EC"/>
</dbReference>
<evidence type="ECO:0000256" key="10">
    <source>
        <dbReference type="ARBA" id="ARBA00033093"/>
    </source>
</evidence>
<evidence type="ECO:0000313" key="16">
    <source>
        <dbReference type="Proteomes" id="UP001176210"/>
    </source>
</evidence>
<protein>
    <recommendedName>
        <fullName evidence="4 12">Phosphoribosylformylglycinamidine cyclo-ligase</fullName>
        <ecNumber evidence="3 12">6.3.3.1</ecNumber>
    </recommendedName>
    <alternativeName>
        <fullName evidence="9 12">AIR synthase</fullName>
    </alternativeName>
    <alternativeName>
        <fullName evidence="10 12">AIRS</fullName>
    </alternativeName>
    <alternativeName>
        <fullName evidence="8 12">Phosphoribosyl-aminoimidazole synthetase</fullName>
    </alternativeName>
</protein>
<dbReference type="NCBIfam" id="TIGR00878">
    <property type="entry name" value="purM"/>
    <property type="match status" value="1"/>
</dbReference>
<evidence type="ECO:0000256" key="11">
    <source>
        <dbReference type="ARBA" id="ARBA00049057"/>
    </source>
</evidence>
<evidence type="ECO:0000256" key="5">
    <source>
        <dbReference type="ARBA" id="ARBA00022598"/>
    </source>
</evidence>
<dbReference type="PANTHER" id="PTHR10520:SF12">
    <property type="entry name" value="TRIFUNCTIONAL PURINE BIOSYNTHETIC PROTEIN ADENOSINE-3"/>
    <property type="match status" value="1"/>
</dbReference>
<keyword evidence="16" id="KW-1185">Reference proteome</keyword>
<dbReference type="PANTHER" id="PTHR10520">
    <property type="entry name" value="TRIFUNCTIONAL PURINE BIOSYNTHETIC PROTEIN ADENOSINE-3-RELATED"/>
    <property type="match status" value="1"/>
</dbReference>
<keyword evidence="12" id="KW-0963">Cytoplasm</keyword>
<gene>
    <name evidence="12 15" type="primary">purM</name>
    <name evidence="15" type="ORF">OWO77_03350</name>
</gene>
<evidence type="ECO:0000256" key="2">
    <source>
        <dbReference type="ARBA" id="ARBA00010280"/>
    </source>
</evidence>
<proteinExistence type="inferred from homology"/>
<sequence length="345" mass="37579">MSKAYKASGVDIEAGYEAVNRMKSHVQSTMRKEVLGGLGGFGAAFDLSQLNMKKPVLVSGTDGVGTKLKLAIDYNKHDTIGIDAVAMCVNDILTTGAEPLYFLDYIATNKVNPETIEAIVSGVSVGCKETNCALIGGETAEMGEMYHEGEYDIAGFCVGAVEKDDYIDGSEVNEGDVIIGITSSGIHSNGYSLVRNLIKESQINLNDAFDEERTYLETFLEPTKLYVKPVLAVLDKVKVKGMSHITGGGFIENIPRAIPENKDAHIDVQSYEVPKIFHWLKEQGKIEAEEMYNVFNMGIGFVLIVNKEDAQETLDILKAKNEEAYVIGEISNGTGQVKLTGFNHD</sequence>
<organism evidence="15 16">
    <name type="scientific">Mammaliicoccus sciuri</name>
    <name type="common">Staphylococcus sciuri</name>
    <dbReference type="NCBI Taxonomy" id="1296"/>
    <lineage>
        <taxon>Bacteria</taxon>
        <taxon>Bacillati</taxon>
        <taxon>Bacillota</taxon>
        <taxon>Bacilli</taxon>
        <taxon>Bacillales</taxon>
        <taxon>Staphylococcaceae</taxon>
        <taxon>Mammaliicoccus</taxon>
    </lineage>
</organism>
<dbReference type="InterPro" id="IPR016188">
    <property type="entry name" value="PurM-like_N"/>
</dbReference>
<feature type="domain" description="PurM-like C-terminal" evidence="14">
    <location>
        <begin position="174"/>
        <end position="334"/>
    </location>
</feature>
<dbReference type="InterPro" id="IPR036676">
    <property type="entry name" value="PurM-like_C_sf"/>
</dbReference>
<keyword evidence="7 12" id="KW-0067">ATP-binding</keyword>
<keyword evidence="6 12" id="KW-0547">Nucleotide-binding</keyword>
<evidence type="ECO:0000256" key="12">
    <source>
        <dbReference type="HAMAP-Rule" id="MF_00741"/>
    </source>
</evidence>
<accession>A0ABT7HV30</accession>
<dbReference type="InterPro" id="IPR036921">
    <property type="entry name" value="PurM-like_N_sf"/>
</dbReference>